<accession>A0ABP7ELP0</accession>
<proteinExistence type="predicted"/>
<dbReference type="RefSeq" id="WP_344897598.1">
    <property type="nucleotide sequence ID" value="NZ_BAAAZP010000256.1"/>
</dbReference>
<organism evidence="1 2">
    <name type="scientific">Nonomuraea antimicrobica</name>
    <dbReference type="NCBI Taxonomy" id="561173"/>
    <lineage>
        <taxon>Bacteria</taxon>
        <taxon>Bacillati</taxon>
        <taxon>Actinomycetota</taxon>
        <taxon>Actinomycetes</taxon>
        <taxon>Streptosporangiales</taxon>
        <taxon>Streptosporangiaceae</taxon>
        <taxon>Nonomuraea</taxon>
    </lineage>
</organism>
<dbReference type="Proteomes" id="UP001500902">
    <property type="component" value="Unassembled WGS sequence"/>
</dbReference>
<gene>
    <name evidence="1" type="ORF">GCM10022224_103640</name>
</gene>
<protein>
    <submittedName>
        <fullName evidence="1">Uncharacterized protein</fullName>
    </submittedName>
</protein>
<sequence length="333" mass="35881">MTLTRTCVLAYMHSDALEALAAATHLSPVSLGLLLRYLTRPPMPGVARADLAATYGLTLGQLRAANSELANAGHLLQVRRCVGRGQWQHLLVVVDTPDRLPPPHEAWVLLDAALAAKQATERPSDPDISSEGAHVATCLNAENSQVGTSVREGPIEPVHHPFSSDLGAAEPSVSSAMVATVADLQRLAKLPPLPAPTEQAHFWLTPAQVLALIGCYPSRYGELALAFLARRSLPWYLTPSVIALLLYGYDSRQLGRVLAGVERADHPVAVARWRLEQLLLAKPPKHNGWRPLSLHAIEQVSTDPAAATQRGAPLVRAQLEAARAKLRSRRAVA</sequence>
<comment type="caution">
    <text evidence="1">The sequence shown here is derived from an EMBL/GenBank/DDBJ whole genome shotgun (WGS) entry which is preliminary data.</text>
</comment>
<evidence type="ECO:0000313" key="2">
    <source>
        <dbReference type="Proteomes" id="UP001500902"/>
    </source>
</evidence>
<name>A0ABP7ELP0_9ACTN</name>
<reference evidence="2" key="1">
    <citation type="journal article" date="2019" name="Int. J. Syst. Evol. Microbiol.">
        <title>The Global Catalogue of Microorganisms (GCM) 10K type strain sequencing project: providing services to taxonomists for standard genome sequencing and annotation.</title>
        <authorList>
            <consortium name="The Broad Institute Genomics Platform"/>
            <consortium name="The Broad Institute Genome Sequencing Center for Infectious Disease"/>
            <person name="Wu L."/>
            <person name="Ma J."/>
        </authorList>
    </citation>
    <scope>NUCLEOTIDE SEQUENCE [LARGE SCALE GENOMIC DNA]</scope>
    <source>
        <strain evidence="2">JCM 16904</strain>
    </source>
</reference>
<keyword evidence="2" id="KW-1185">Reference proteome</keyword>
<dbReference type="EMBL" id="BAAAZP010000256">
    <property type="protein sequence ID" value="GAA3721109.1"/>
    <property type="molecule type" value="Genomic_DNA"/>
</dbReference>
<evidence type="ECO:0000313" key="1">
    <source>
        <dbReference type="EMBL" id="GAA3721109.1"/>
    </source>
</evidence>